<dbReference type="Proteomes" id="UP001228905">
    <property type="component" value="Unassembled WGS sequence"/>
</dbReference>
<dbReference type="PROSITE" id="PS51819">
    <property type="entry name" value="VOC"/>
    <property type="match status" value="1"/>
</dbReference>
<dbReference type="InterPro" id="IPR037523">
    <property type="entry name" value="VOC_core"/>
</dbReference>
<evidence type="ECO:0000259" key="1">
    <source>
        <dbReference type="PROSITE" id="PS51819"/>
    </source>
</evidence>
<dbReference type="RefSeq" id="WP_307346541.1">
    <property type="nucleotide sequence ID" value="NZ_JAUSVS010000001.1"/>
</dbReference>
<reference evidence="2 3" key="1">
    <citation type="submission" date="2023-07" db="EMBL/GenBank/DDBJ databases">
        <title>Genomic Encyclopedia of Type Strains, Phase IV (KMG-IV): sequencing the most valuable type-strain genomes for metagenomic binning, comparative biology and taxonomic classification.</title>
        <authorList>
            <person name="Goeker M."/>
        </authorList>
    </citation>
    <scope>NUCLEOTIDE SEQUENCE [LARGE SCALE GENOMIC DNA]</scope>
    <source>
        <strain evidence="2 3">DSM 18695</strain>
    </source>
</reference>
<sequence>MNAHTAIAADTALKLSGIHHSAFRCRDAEETRAFYEDVLGFPLAAALIIEPGGATSRANPFMHLFFELNDGRYIAFFDVPKGATEDRFAIKDGLDLHFAMETASMDQLKGWQDKLNAAGVPCFGPINHHFCHSIYFADPNGLALEITCRDEAHDAVMADEAATARQQIADWTARKAQMKA</sequence>
<protein>
    <submittedName>
        <fullName evidence="2">Catechol 2,3-dioxygenase-like lactoylglutathione lyase family enzyme</fullName>
    </submittedName>
</protein>
<dbReference type="EMBL" id="JAUSVS010000001">
    <property type="protein sequence ID" value="MDQ0463148.1"/>
    <property type="molecule type" value="Genomic_DNA"/>
</dbReference>
<dbReference type="PANTHER" id="PTHR21366">
    <property type="entry name" value="GLYOXALASE FAMILY PROTEIN"/>
    <property type="match status" value="1"/>
</dbReference>
<comment type="caution">
    <text evidence="2">The sequence shown here is derived from an EMBL/GenBank/DDBJ whole genome shotgun (WGS) entry which is preliminary data.</text>
</comment>
<dbReference type="SUPFAM" id="SSF54593">
    <property type="entry name" value="Glyoxalase/Bleomycin resistance protein/Dihydroxybiphenyl dioxygenase"/>
    <property type="match status" value="1"/>
</dbReference>
<proteinExistence type="predicted"/>
<name>A0ABU0IM99_9CAUL</name>
<keyword evidence="3" id="KW-1185">Reference proteome</keyword>
<feature type="domain" description="VOC" evidence="1">
    <location>
        <begin position="17"/>
        <end position="149"/>
    </location>
</feature>
<dbReference type="InterPro" id="IPR004360">
    <property type="entry name" value="Glyas_Fos-R_dOase_dom"/>
</dbReference>
<dbReference type="Gene3D" id="3.10.180.10">
    <property type="entry name" value="2,3-Dihydroxybiphenyl 1,2-Dioxygenase, domain 1"/>
    <property type="match status" value="1"/>
</dbReference>
<dbReference type="CDD" id="cd06587">
    <property type="entry name" value="VOC"/>
    <property type="match status" value="1"/>
</dbReference>
<dbReference type="PANTHER" id="PTHR21366:SF30">
    <property type="entry name" value="BLL2330 PROTEIN"/>
    <property type="match status" value="1"/>
</dbReference>
<evidence type="ECO:0000313" key="3">
    <source>
        <dbReference type="Proteomes" id="UP001228905"/>
    </source>
</evidence>
<dbReference type="InterPro" id="IPR029068">
    <property type="entry name" value="Glyas_Bleomycin-R_OHBP_Dase"/>
</dbReference>
<accession>A0ABU0IM99</accession>
<dbReference type="InterPro" id="IPR050383">
    <property type="entry name" value="GlyoxalaseI/FosfomycinResist"/>
</dbReference>
<evidence type="ECO:0000313" key="2">
    <source>
        <dbReference type="EMBL" id="MDQ0463148.1"/>
    </source>
</evidence>
<organism evidence="2 3">
    <name type="scientific">Caulobacter ginsengisoli</name>
    <dbReference type="NCBI Taxonomy" id="400775"/>
    <lineage>
        <taxon>Bacteria</taxon>
        <taxon>Pseudomonadati</taxon>
        <taxon>Pseudomonadota</taxon>
        <taxon>Alphaproteobacteria</taxon>
        <taxon>Caulobacterales</taxon>
        <taxon>Caulobacteraceae</taxon>
        <taxon>Caulobacter</taxon>
    </lineage>
</organism>
<dbReference type="Pfam" id="PF00903">
    <property type="entry name" value="Glyoxalase"/>
    <property type="match status" value="1"/>
</dbReference>
<gene>
    <name evidence="2" type="ORF">QO010_000896</name>
</gene>